<evidence type="ECO:0000256" key="1">
    <source>
        <dbReference type="ARBA" id="ARBA00009238"/>
    </source>
</evidence>
<dbReference type="PANTHER" id="PTHR38537">
    <property type="entry name" value="JITTERBUG, ISOFORM N"/>
    <property type="match status" value="1"/>
</dbReference>
<dbReference type="GO" id="GO:0051015">
    <property type="term" value="F:actin filament binding"/>
    <property type="evidence" value="ECO:0007669"/>
    <property type="project" value="InterPro"/>
</dbReference>
<dbReference type="SMART" id="SM00557">
    <property type="entry name" value="IG_FLMN"/>
    <property type="match status" value="1"/>
</dbReference>
<comment type="caution">
    <text evidence="4">The sequence shown here is derived from an EMBL/GenBank/DDBJ whole genome shotgun (WGS) entry which is preliminary data.</text>
</comment>
<evidence type="ECO:0000313" key="5">
    <source>
        <dbReference type="Proteomes" id="UP001205998"/>
    </source>
</evidence>
<feature type="repeat" description="Filamin" evidence="3">
    <location>
        <begin position="1"/>
        <end position="89"/>
    </location>
</feature>
<comment type="similarity">
    <text evidence="1">Belongs to the filamin family.</text>
</comment>
<dbReference type="AlphaFoldDB" id="A0AAD5B9D2"/>
<dbReference type="EMBL" id="MU533235">
    <property type="protein sequence ID" value="KAI5629799.1"/>
    <property type="molecule type" value="Genomic_DNA"/>
</dbReference>
<proteinExistence type="inferred from homology"/>
<dbReference type="PROSITE" id="PS50194">
    <property type="entry name" value="FILAMIN_REPEAT"/>
    <property type="match status" value="1"/>
</dbReference>
<sequence>VKCYGPGLEPTGCIVNKQADFTIDARAAGRGQLKIYAQDSEGYPIDIQITDNGDGTFFCIYIPTKPIKHTIIITWGEVNVPNSPFRVGVQDNVYKIVHTLVPM</sequence>
<feature type="non-terminal residue" evidence="4">
    <location>
        <position position="103"/>
    </location>
</feature>
<gene>
    <name evidence="4" type="ORF">C0J50_12669</name>
</gene>
<dbReference type="InterPro" id="IPR014756">
    <property type="entry name" value="Ig_E-set"/>
</dbReference>
<dbReference type="Pfam" id="PF00630">
    <property type="entry name" value="Filamin"/>
    <property type="match status" value="1"/>
</dbReference>
<name>A0AAD5B9D2_SILAS</name>
<dbReference type="Gene3D" id="2.60.40.10">
    <property type="entry name" value="Immunoglobulins"/>
    <property type="match status" value="1"/>
</dbReference>
<dbReference type="InterPro" id="IPR044801">
    <property type="entry name" value="Filamin"/>
</dbReference>
<dbReference type="GO" id="GO:0030036">
    <property type="term" value="P:actin cytoskeleton organization"/>
    <property type="evidence" value="ECO:0007669"/>
    <property type="project" value="InterPro"/>
</dbReference>
<protein>
    <submittedName>
        <fullName evidence="4">Filamin-C isoform X3</fullName>
    </submittedName>
</protein>
<dbReference type="SUPFAM" id="SSF81296">
    <property type="entry name" value="E set domains"/>
    <property type="match status" value="1"/>
</dbReference>
<keyword evidence="2" id="KW-0677">Repeat</keyword>
<accession>A0AAD5B9D2</accession>
<dbReference type="PANTHER" id="PTHR38537:SF12">
    <property type="entry name" value="FILAMIN-C"/>
    <property type="match status" value="1"/>
</dbReference>
<evidence type="ECO:0000256" key="3">
    <source>
        <dbReference type="PROSITE-ProRule" id="PRU00087"/>
    </source>
</evidence>
<reference evidence="4" key="1">
    <citation type="submission" date="2018-07" db="EMBL/GenBank/DDBJ databases">
        <title>Comparative genomics of catfishes provides insights into carnivory and benthic adaptation.</title>
        <authorList>
            <person name="Zhang Y."/>
            <person name="Wang D."/>
            <person name="Peng Z."/>
            <person name="Zheng S."/>
            <person name="Shao F."/>
            <person name="Tao W."/>
        </authorList>
    </citation>
    <scope>NUCLEOTIDE SEQUENCE</scope>
    <source>
        <strain evidence="4">Chongqing</strain>
    </source>
</reference>
<dbReference type="GO" id="GO:0007399">
    <property type="term" value="P:nervous system development"/>
    <property type="evidence" value="ECO:0007669"/>
    <property type="project" value="UniProtKB-ARBA"/>
</dbReference>
<keyword evidence="5" id="KW-1185">Reference proteome</keyword>
<dbReference type="Proteomes" id="UP001205998">
    <property type="component" value="Unassembled WGS sequence"/>
</dbReference>
<evidence type="ECO:0000256" key="2">
    <source>
        <dbReference type="ARBA" id="ARBA00022737"/>
    </source>
</evidence>
<evidence type="ECO:0000313" key="4">
    <source>
        <dbReference type="EMBL" id="KAI5629799.1"/>
    </source>
</evidence>
<dbReference type="InterPro" id="IPR013783">
    <property type="entry name" value="Ig-like_fold"/>
</dbReference>
<organism evidence="4 5">
    <name type="scientific">Silurus asotus</name>
    <name type="common">Amur catfish</name>
    <name type="synonym">Parasilurus asotus</name>
    <dbReference type="NCBI Taxonomy" id="30991"/>
    <lineage>
        <taxon>Eukaryota</taxon>
        <taxon>Metazoa</taxon>
        <taxon>Chordata</taxon>
        <taxon>Craniata</taxon>
        <taxon>Vertebrata</taxon>
        <taxon>Euteleostomi</taxon>
        <taxon>Actinopterygii</taxon>
        <taxon>Neopterygii</taxon>
        <taxon>Teleostei</taxon>
        <taxon>Ostariophysi</taxon>
        <taxon>Siluriformes</taxon>
        <taxon>Siluridae</taxon>
        <taxon>Silurus</taxon>
    </lineage>
</organism>
<dbReference type="InterPro" id="IPR017868">
    <property type="entry name" value="Filamin/ABP280_repeat-like"/>
</dbReference>
<dbReference type="InterPro" id="IPR001298">
    <property type="entry name" value="Filamin/ABP280_rpt"/>
</dbReference>
<dbReference type="FunFam" id="2.60.40.10:FF:000001">
    <property type="entry name" value="Filamin-C isoform b"/>
    <property type="match status" value="1"/>
</dbReference>